<proteinExistence type="predicted"/>
<accession>A0ACB9NQY1</accession>
<evidence type="ECO:0000313" key="1">
    <source>
        <dbReference type="EMBL" id="KAI4338967.1"/>
    </source>
</evidence>
<name>A0ACB9NQY1_9MYRT</name>
<gene>
    <name evidence="1" type="ORF">MLD38_023965</name>
</gene>
<sequence length="85" mass="9707">MMFLTLLYLFLDALDDYIVKLNIVRHEFLEFGGPPTCASLFMSLLDLLSADFMNPRMQRNGRLQLWSNVSLLFGAGCMSLLAKWA</sequence>
<organism evidence="1 2">
    <name type="scientific">Melastoma candidum</name>
    <dbReference type="NCBI Taxonomy" id="119954"/>
    <lineage>
        <taxon>Eukaryota</taxon>
        <taxon>Viridiplantae</taxon>
        <taxon>Streptophyta</taxon>
        <taxon>Embryophyta</taxon>
        <taxon>Tracheophyta</taxon>
        <taxon>Spermatophyta</taxon>
        <taxon>Magnoliopsida</taxon>
        <taxon>eudicotyledons</taxon>
        <taxon>Gunneridae</taxon>
        <taxon>Pentapetalae</taxon>
        <taxon>rosids</taxon>
        <taxon>malvids</taxon>
        <taxon>Myrtales</taxon>
        <taxon>Melastomataceae</taxon>
        <taxon>Melastomatoideae</taxon>
        <taxon>Melastomateae</taxon>
        <taxon>Melastoma</taxon>
    </lineage>
</organism>
<comment type="caution">
    <text evidence="1">The sequence shown here is derived from an EMBL/GenBank/DDBJ whole genome shotgun (WGS) entry which is preliminary data.</text>
</comment>
<keyword evidence="2" id="KW-1185">Reference proteome</keyword>
<dbReference type="EMBL" id="CM042886">
    <property type="protein sequence ID" value="KAI4338967.1"/>
    <property type="molecule type" value="Genomic_DNA"/>
</dbReference>
<dbReference type="Proteomes" id="UP001057402">
    <property type="component" value="Chromosome 7"/>
</dbReference>
<protein>
    <submittedName>
        <fullName evidence="1">Uncharacterized protein</fullName>
    </submittedName>
</protein>
<reference evidence="2" key="1">
    <citation type="journal article" date="2023" name="Front. Plant Sci.">
        <title>Chromosomal-level genome assembly of Melastoma candidum provides insights into trichome evolution.</title>
        <authorList>
            <person name="Zhong Y."/>
            <person name="Wu W."/>
            <person name="Sun C."/>
            <person name="Zou P."/>
            <person name="Liu Y."/>
            <person name="Dai S."/>
            <person name="Zhou R."/>
        </authorList>
    </citation>
    <scope>NUCLEOTIDE SEQUENCE [LARGE SCALE GENOMIC DNA]</scope>
</reference>
<evidence type="ECO:0000313" key="2">
    <source>
        <dbReference type="Proteomes" id="UP001057402"/>
    </source>
</evidence>